<organism evidence="6 7">
    <name type="scientific">Agrocybe pediades</name>
    <dbReference type="NCBI Taxonomy" id="84607"/>
    <lineage>
        <taxon>Eukaryota</taxon>
        <taxon>Fungi</taxon>
        <taxon>Dikarya</taxon>
        <taxon>Basidiomycota</taxon>
        <taxon>Agaricomycotina</taxon>
        <taxon>Agaricomycetes</taxon>
        <taxon>Agaricomycetidae</taxon>
        <taxon>Agaricales</taxon>
        <taxon>Agaricineae</taxon>
        <taxon>Strophariaceae</taxon>
        <taxon>Agrocybe</taxon>
    </lineage>
</organism>
<dbReference type="Gene3D" id="1.20.120.550">
    <property type="entry name" value="Membrane associated eicosanoid/glutathione metabolism-like domain"/>
    <property type="match status" value="1"/>
</dbReference>
<evidence type="ECO:0000313" key="7">
    <source>
        <dbReference type="Proteomes" id="UP000521872"/>
    </source>
</evidence>
<evidence type="ECO:0000256" key="3">
    <source>
        <dbReference type="ARBA" id="ARBA00022989"/>
    </source>
</evidence>
<dbReference type="GO" id="GO:0005635">
    <property type="term" value="C:nuclear envelope"/>
    <property type="evidence" value="ECO:0007669"/>
    <property type="project" value="TreeGrafter"/>
</dbReference>
<dbReference type="InterPro" id="IPR023352">
    <property type="entry name" value="MAPEG-like_dom_sf"/>
</dbReference>
<evidence type="ECO:0000256" key="2">
    <source>
        <dbReference type="ARBA" id="ARBA00022692"/>
    </source>
</evidence>
<dbReference type="AlphaFoldDB" id="A0A8H4R6E5"/>
<evidence type="ECO:0000256" key="1">
    <source>
        <dbReference type="ARBA" id="ARBA00004141"/>
    </source>
</evidence>
<dbReference type="InterPro" id="IPR050997">
    <property type="entry name" value="MAPEG"/>
</dbReference>
<dbReference type="SUPFAM" id="SSF161084">
    <property type="entry name" value="MAPEG domain-like"/>
    <property type="match status" value="1"/>
</dbReference>
<evidence type="ECO:0000313" key="6">
    <source>
        <dbReference type="EMBL" id="KAF4623124.1"/>
    </source>
</evidence>
<feature type="transmembrane region" description="Helical" evidence="5">
    <location>
        <begin position="13"/>
        <end position="32"/>
    </location>
</feature>
<evidence type="ECO:0000256" key="5">
    <source>
        <dbReference type="SAM" id="Phobius"/>
    </source>
</evidence>
<dbReference type="EMBL" id="JAACJL010000001">
    <property type="protein sequence ID" value="KAF4623124.1"/>
    <property type="molecule type" value="Genomic_DNA"/>
</dbReference>
<dbReference type="GO" id="GO:0016020">
    <property type="term" value="C:membrane"/>
    <property type="evidence" value="ECO:0007669"/>
    <property type="project" value="UniProtKB-SubCell"/>
</dbReference>
<dbReference type="GO" id="GO:0005783">
    <property type="term" value="C:endoplasmic reticulum"/>
    <property type="evidence" value="ECO:0007669"/>
    <property type="project" value="TreeGrafter"/>
</dbReference>
<keyword evidence="4 5" id="KW-0472">Membrane</keyword>
<dbReference type="GO" id="GO:0004602">
    <property type="term" value="F:glutathione peroxidase activity"/>
    <property type="evidence" value="ECO:0007669"/>
    <property type="project" value="TreeGrafter"/>
</dbReference>
<proteinExistence type="predicted"/>
<dbReference type="InterPro" id="IPR001129">
    <property type="entry name" value="Membr-assoc_MAPEG"/>
</dbReference>
<dbReference type="PANTHER" id="PTHR10250:SF26">
    <property type="entry name" value="GLUTATHIONE S-TRANSFERASE 3, MITOCHONDRIAL"/>
    <property type="match status" value="1"/>
</dbReference>
<dbReference type="GO" id="GO:0004364">
    <property type="term" value="F:glutathione transferase activity"/>
    <property type="evidence" value="ECO:0007669"/>
    <property type="project" value="TreeGrafter"/>
</dbReference>
<keyword evidence="3 5" id="KW-1133">Transmembrane helix</keyword>
<comment type="subcellular location">
    <subcellularLocation>
        <location evidence="1">Membrane</location>
        <topology evidence="1">Multi-pass membrane protein</topology>
    </subcellularLocation>
</comment>
<keyword evidence="2 5" id="KW-0812">Transmembrane</keyword>
<gene>
    <name evidence="6" type="ORF">D9613_002169</name>
</gene>
<accession>A0A8H4R6E5</accession>
<protein>
    <submittedName>
        <fullName evidence="6">Uncharacterized protein</fullName>
    </submittedName>
</protein>
<dbReference type="Proteomes" id="UP000521872">
    <property type="component" value="Unassembled WGS sequence"/>
</dbReference>
<evidence type="ECO:0000256" key="4">
    <source>
        <dbReference type="ARBA" id="ARBA00023136"/>
    </source>
</evidence>
<dbReference type="Pfam" id="PF01124">
    <property type="entry name" value="MAPEG"/>
    <property type="match status" value="1"/>
</dbReference>
<name>A0A8H4R6E5_9AGAR</name>
<sequence>MAVIVTLPEGFEYVGGGLLSTAFLILGQSFLVSKYRKRAGIPYPQLYAEKSEAEASKDAYLFNCAQRAHQNTLENINTVYLNDIERDTLSHLCRDVVRFVDFVSHFLYSWICSRRPKEARDPSLYAWDDQYPR</sequence>
<reference evidence="6 7" key="1">
    <citation type="submission" date="2019-12" db="EMBL/GenBank/DDBJ databases">
        <authorList>
            <person name="Floudas D."/>
            <person name="Bentzer J."/>
            <person name="Ahren D."/>
            <person name="Johansson T."/>
            <person name="Persson P."/>
            <person name="Tunlid A."/>
        </authorList>
    </citation>
    <scope>NUCLEOTIDE SEQUENCE [LARGE SCALE GENOMIC DNA]</scope>
    <source>
        <strain evidence="6 7">CBS 102.39</strain>
    </source>
</reference>
<comment type="caution">
    <text evidence="6">The sequence shown here is derived from an EMBL/GenBank/DDBJ whole genome shotgun (WGS) entry which is preliminary data.</text>
</comment>
<dbReference type="PANTHER" id="PTHR10250">
    <property type="entry name" value="MICROSOMAL GLUTATHIONE S-TRANSFERASE"/>
    <property type="match status" value="1"/>
</dbReference>
<keyword evidence="7" id="KW-1185">Reference proteome</keyword>